<dbReference type="KEGG" id="sre:PTSG_00473"/>
<accession>F2TWK5</accession>
<dbReference type="Proteomes" id="UP000007799">
    <property type="component" value="Unassembled WGS sequence"/>
</dbReference>
<organism evidence="2">
    <name type="scientific">Salpingoeca rosetta (strain ATCC 50818 / BSB-021)</name>
    <dbReference type="NCBI Taxonomy" id="946362"/>
    <lineage>
        <taxon>Eukaryota</taxon>
        <taxon>Choanoflagellata</taxon>
        <taxon>Craspedida</taxon>
        <taxon>Salpingoecidae</taxon>
        <taxon>Salpingoeca</taxon>
    </lineage>
</organism>
<dbReference type="InParanoid" id="F2TWK5"/>
<dbReference type="RefSeq" id="XP_004999020.1">
    <property type="nucleotide sequence ID" value="XM_004998963.1"/>
</dbReference>
<proteinExistence type="predicted"/>
<evidence type="ECO:0000313" key="2">
    <source>
        <dbReference type="Proteomes" id="UP000007799"/>
    </source>
</evidence>
<dbReference type="AlphaFoldDB" id="F2TWK5"/>
<dbReference type="EMBL" id="GL832955">
    <property type="protein sequence ID" value="EGD72451.1"/>
    <property type="molecule type" value="Genomic_DNA"/>
</dbReference>
<protein>
    <submittedName>
        <fullName evidence="1">Uncharacterized protein</fullName>
    </submittedName>
</protein>
<reference evidence="1" key="1">
    <citation type="submission" date="2009-08" db="EMBL/GenBank/DDBJ databases">
        <title>Annotation of Salpingoeca rosetta.</title>
        <authorList>
            <consortium name="The Broad Institute Genome Sequencing Platform"/>
            <person name="Russ C."/>
            <person name="Cuomo C."/>
            <person name="Burger G."/>
            <person name="Gray M.W."/>
            <person name="Holland P.W.H."/>
            <person name="King N."/>
            <person name="Lang F.B.F."/>
            <person name="Roger A.J."/>
            <person name="Ruiz-Trillo I."/>
            <person name="Young S.K."/>
            <person name="Zeng Q."/>
            <person name="Gargeya S."/>
            <person name="Alvarado L."/>
            <person name="Berlin A."/>
            <person name="Chapman S.B."/>
            <person name="Chen Z."/>
            <person name="Freedman E."/>
            <person name="Gellesch M."/>
            <person name="Goldberg J."/>
            <person name="Griggs A."/>
            <person name="Gujja S."/>
            <person name="Heilman E."/>
            <person name="Heiman D."/>
            <person name="Howarth C."/>
            <person name="Mehta T."/>
            <person name="Neiman D."/>
            <person name="Pearson M."/>
            <person name="Roberts A."/>
            <person name="Saif S."/>
            <person name="Shea T."/>
            <person name="Shenoy N."/>
            <person name="Sisk P."/>
            <person name="Stolte C."/>
            <person name="Sykes S."/>
            <person name="White J."/>
            <person name="Yandava C."/>
            <person name="Haas B."/>
            <person name="Nusbaum C."/>
            <person name="Birren B."/>
        </authorList>
    </citation>
    <scope>NUCLEOTIDE SEQUENCE [LARGE SCALE GENOMIC DNA]</scope>
    <source>
        <strain evidence="1">ATCC 50818</strain>
    </source>
</reference>
<sequence>MEGQQAQALANLAYFVVDDKAAHTLDQVAYWGSSLKQGSTPQVLSEKWLKNRAFASVASYVGGMKSKRTKLADVKRAETIARIAEYIKANPRASEQEKQHVIRKEMEKFIREIAKDPSSSASSSS</sequence>
<evidence type="ECO:0000313" key="1">
    <source>
        <dbReference type="EMBL" id="EGD72451.1"/>
    </source>
</evidence>
<name>F2TWK5_SALR5</name>
<gene>
    <name evidence="1" type="ORF">PTSG_00473</name>
</gene>
<dbReference type="OrthoDB" id="6019768at2759"/>
<keyword evidence="2" id="KW-1185">Reference proteome</keyword>
<dbReference type="GeneID" id="16067372"/>